<evidence type="ECO:0000313" key="7">
    <source>
        <dbReference type="EMBL" id="KGD66807.1"/>
    </source>
</evidence>
<keyword evidence="2" id="KW-0812">Transmembrane</keyword>
<feature type="domain" description="Translocation and assembly module TamB C-terminal" evidence="6">
    <location>
        <begin position="1072"/>
        <end position="1153"/>
    </location>
</feature>
<dbReference type="EMBL" id="JRHH01000006">
    <property type="protein sequence ID" value="KGD66807.1"/>
    <property type="molecule type" value="Genomic_DNA"/>
</dbReference>
<dbReference type="eggNOG" id="COG2911">
    <property type="taxonomic scope" value="Bacteria"/>
</dbReference>
<feature type="domain" description="Translocation and assembly module TamB C-terminal" evidence="6">
    <location>
        <begin position="1171"/>
        <end position="1617"/>
    </location>
</feature>
<dbReference type="GO" id="GO:0009306">
    <property type="term" value="P:protein secretion"/>
    <property type="evidence" value="ECO:0007669"/>
    <property type="project" value="InterPro"/>
</dbReference>
<protein>
    <recommendedName>
        <fullName evidence="6">Translocation and assembly module TamB C-terminal domain-containing protein</fullName>
    </recommendedName>
</protein>
<dbReference type="Proteomes" id="UP000029554">
    <property type="component" value="Unassembled WGS sequence"/>
</dbReference>
<comment type="subcellular location">
    <subcellularLocation>
        <location evidence="1">Membrane</location>
        <topology evidence="1">Single-pass membrane protein</topology>
    </subcellularLocation>
</comment>
<feature type="region of interest" description="Disordered" evidence="5">
    <location>
        <begin position="1643"/>
        <end position="1662"/>
    </location>
</feature>
<dbReference type="Pfam" id="PF05359">
    <property type="entry name" value="DUF748"/>
    <property type="match status" value="1"/>
</dbReference>
<keyword evidence="8" id="KW-1185">Reference proteome</keyword>
<evidence type="ECO:0000256" key="5">
    <source>
        <dbReference type="SAM" id="MobiDB-lite"/>
    </source>
</evidence>
<accession>A0A095SQF0</accession>
<keyword evidence="3" id="KW-1133">Transmembrane helix</keyword>
<proteinExistence type="predicted"/>
<reference evidence="7 8" key="1">
    <citation type="submission" date="2014-09" db="EMBL/GenBank/DDBJ databases">
        <title>Whole Genome Shotgun of Flavobacterium aquatile LMG 4008.</title>
        <authorList>
            <person name="Gale A.N."/>
            <person name="Pipes S.E."/>
            <person name="Newman J.D."/>
        </authorList>
    </citation>
    <scope>NUCLEOTIDE SEQUENCE [LARGE SCALE GENOMIC DNA]</scope>
    <source>
        <strain evidence="7 8">LMG 4008</strain>
    </source>
</reference>
<evidence type="ECO:0000256" key="3">
    <source>
        <dbReference type="ARBA" id="ARBA00022989"/>
    </source>
</evidence>
<sequence length="1662" mass="184472">MKKTLKVFLWIIGSFLTLFLLLVLALQIPAVQNFAKNKAVTYLEGKINTKVAIDRIEIGLPKKVILEGFYFEDQQKDTLLAGKKLAVDISLFQLLNNKIEINSVDLQDITAKISRDENATFNFDYIIKAFASPPKPEDNSQPMEFSIDKINIDKVKFKYSDATSKNDISVNLNHFDTRIKTLDLNKMEFDIPKAKIDGLKLKLKQGIASAKTKKDTSKKSSETNLNLKLGKVDLSKIDVVYENEASKLNTKINLEKLNVAFNSIDLKKELIDIETLELSNTKGTLELGKIEKIINQNEVASTPSSSNWKIKVKKADLKKVDFKFDDASSVATNKGVDYKHLDIQNFNLNAENIDYSEQNTSGKINSLTVKDKSGLNIQALKTDFNYNNNGVSLKNLNLKTLQTSLKDEVIVGYASVQSIQENLGEMSVKANLKNSKIGFKDILLFAPTLENISPFDTNPNAIVSINSVISGKLNNISFPNLEVSGIGSTKIKASGKIVGFPDMKKAYFDLNIKNLESSSKDVAQFVPKGTIPSSIQLPANFNTKGTFKGTINNFATDLKLVSSFGNAKIKATFDQRRKDYEKYNAQTELDNFDLGKLIKNDSIGKISLKANVKGSGLNPKTANATVDGTILKADFNDYVYTNLKLKGKINNGLFNIKANANDPNLTFTMISDGSFRGKYPSGKLKLNVDIADLRKLNLHAGALKLRGEIDADIQSADLDYLNGKVSANNFIIANEKEQFVLDSINIIATSTAQKNTLLVKSQFMNADINGKYQLSKIATALQNSISKYYNINSNSKNNQVKDQQFAFKIDVKDNPILLKFIPELKSLSPIALSGRYNSVNDSIIVNGSIPKLVYGTNTISGAILKVDTKDNALIYSLVVDDIQNASFQLPFTNITGKVENNIVDYSVQLKDLKNKERYLIVGTLKSENGNSDINLNPTNLILNYEKWNLSEENLIRIGKNGIYANNFELNKDGNSIKIQSESTQPNSPLAIDFKDFEIETITNIAQKSNLQIGGKINGNAQLKDLMQSVKFTSDLTIDNFTFQKDTVGNLKVKVDNQIANTYNAIVEITGFDNQVNLDGNYKTSTSSFDLNLDIQKLNVKSIQGFSFGNITESTGFLNGDLKITGTAESPKIIGDLKFNEVGFKVKQLNAKFKSMNDNITFTENLISLDNFIIKDEKNNDLTINGTINSQNITNVGFDLKVDAENFKAINSKAKDNDLYYGELYLDNHLTIKGTMESPVVEGDIKINKDTKFTVVLPQSDPSIADREGIVEFIDQDQPQLITKVEFDDELSQTEIKGILASVNIEIDKDAEISIIIDKSNGDFLKLKGEAELNGGIDPSGKTTLTGRYEFTEGSYEMNFNLIKRKFDIKKGSYILWTGEPTMADMNITAIYKSETAPIDLVNDQLGDMTPEERNTYKERIPFETELKLNGELLKPVITFDIVLPDGNNNVSADVITTTQAKLAQLRQQPDELNKQVFALLLLNRFVGENPFSSESGGTTASGLARDSASKILSQQLNNFAGDLISGVEINFDIESTEDYTTGQKENKTDLNVGISKKLLNDRLKVTVGSSFGLEGTQQANQEANTIAGDVSLDYQITKDGRYKVRAYRVNKYQVALQGQVVETGVAFILTIDYNKFRELFSKSKEQKAKAKKKKENKKKSDD</sequence>
<dbReference type="PANTHER" id="PTHR36985:SF1">
    <property type="entry name" value="TRANSLOCATION AND ASSEMBLY MODULE SUBUNIT TAMB"/>
    <property type="match status" value="1"/>
</dbReference>
<dbReference type="RefSeq" id="WP_035129158.1">
    <property type="nucleotide sequence ID" value="NZ_JRHH01000006.1"/>
</dbReference>
<evidence type="ECO:0000256" key="2">
    <source>
        <dbReference type="ARBA" id="ARBA00022692"/>
    </source>
</evidence>
<feature type="compositionally biased region" description="Basic residues" evidence="5">
    <location>
        <begin position="1649"/>
        <end position="1662"/>
    </location>
</feature>
<organism evidence="7 8">
    <name type="scientific">Flavobacterium aquatile LMG 4008 = ATCC 11947</name>
    <dbReference type="NCBI Taxonomy" id="1453498"/>
    <lineage>
        <taxon>Bacteria</taxon>
        <taxon>Pseudomonadati</taxon>
        <taxon>Bacteroidota</taxon>
        <taxon>Flavobacteriia</taxon>
        <taxon>Flavobacteriales</taxon>
        <taxon>Flavobacteriaceae</taxon>
        <taxon>Flavobacterium</taxon>
    </lineage>
</organism>
<dbReference type="Pfam" id="PF04357">
    <property type="entry name" value="TamB"/>
    <property type="match status" value="2"/>
</dbReference>
<dbReference type="PANTHER" id="PTHR36985">
    <property type="entry name" value="TRANSLOCATION AND ASSEMBLY MODULE SUBUNIT TAMB"/>
    <property type="match status" value="1"/>
</dbReference>
<evidence type="ECO:0000256" key="1">
    <source>
        <dbReference type="ARBA" id="ARBA00004167"/>
    </source>
</evidence>
<evidence type="ECO:0000313" key="8">
    <source>
        <dbReference type="Proteomes" id="UP000029554"/>
    </source>
</evidence>
<name>A0A095SQF0_9FLAO</name>
<evidence type="ECO:0000259" key="6">
    <source>
        <dbReference type="Pfam" id="PF04357"/>
    </source>
</evidence>
<dbReference type="InterPro" id="IPR007452">
    <property type="entry name" value="TamB_C"/>
</dbReference>
<dbReference type="InterPro" id="IPR008023">
    <property type="entry name" value="DUF748"/>
</dbReference>
<comment type="caution">
    <text evidence="7">The sequence shown here is derived from an EMBL/GenBank/DDBJ whole genome shotgun (WGS) entry which is preliminary data.</text>
</comment>
<dbReference type="GO" id="GO:0005886">
    <property type="term" value="C:plasma membrane"/>
    <property type="evidence" value="ECO:0007669"/>
    <property type="project" value="InterPro"/>
</dbReference>
<dbReference type="STRING" id="1453498.LG45_15340"/>
<keyword evidence="4" id="KW-0472">Membrane</keyword>
<evidence type="ECO:0000256" key="4">
    <source>
        <dbReference type="ARBA" id="ARBA00023136"/>
    </source>
</evidence>
<gene>
    <name evidence="7" type="ORF">LG45_15340</name>
</gene>